<evidence type="ECO:0000313" key="2">
    <source>
        <dbReference type="EMBL" id="MBO0608760.1"/>
    </source>
</evidence>
<accession>A0ABS3I6X4</accession>
<protein>
    <recommendedName>
        <fullName evidence="4">Flp/Fap pilin component</fullName>
    </recommendedName>
</protein>
<feature type="transmembrane region" description="Helical" evidence="1">
    <location>
        <begin position="35"/>
        <end position="55"/>
    </location>
</feature>
<keyword evidence="1" id="KW-1133">Transmembrane helix</keyword>
<evidence type="ECO:0000313" key="3">
    <source>
        <dbReference type="Proteomes" id="UP000664617"/>
    </source>
</evidence>
<dbReference type="EMBL" id="JAFMPK010000027">
    <property type="protein sequence ID" value="MBO0608760.1"/>
    <property type="molecule type" value="Genomic_DNA"/>
</dbReference>
<sequence>MNMLTQKVVAAQVALKAHADRLTSRANDDEAGQGTVEYVGAILLVVAIVGVVVAASNDVGKAIVTQLTNAVNDIGGEGGGE</sequence>
<proteinExistence type="predicted"/>
<comment type="caution">
    <text evidence="2">The sequence shown here is derived from an EMBL/GenBank/DDBJ whole genome shotgun (WGS) entry which is preliminary data.</text>
</comment>
<evidence type="ECO:0008006" key="4">
    <source>
        <dbReference type="Google" id="ProtNLM"/>
    </source>
</evidence>
<name>A0ABS3I6X4_9MICO</name>
<dbReference type="RefSeq" id="WP_207274698.1">
    <property type="nucleotide sequence ID" value="NZ_JAFMPK010000027.1"/>
</dbReference>
<reference evidence="3" key="1">
    <citation type="submission" date="2023-07" db="EMBL/GenBank/DDBJ databases">
        <title>Myceligenerans salitolerans sp. nov., a halotolerant actinomycete isolated from a salt lake in Xinjiang, China.</title>
        <authorList>
            <person name="Guan T."/>
        </authorList>
    </citation>
    <scope>NUCLEOTIDE SEQUENCE [LARGE SCALE GENOMIC DNA]</scope>
    <source>
        <strain evidence="3">XHU 5031</strain>
    </source>
</reference>
<keyword evidence="1" id="KW-0472">Membrane</keyword>
<gene>
    <name evidence="2" type="ORF">J0911_06915</name>
</gene>
<evidence type="ECO:0000256" key="1">
    <source>
        <dbReference type="SAM" id="Phobius"/>
    </source>
</evidence>
<dbReference type="Proteomes" id="UP000664617">
    <property type="component" value="Unassembled WGS sequence"/>
</dbReference>
<keyword evidence="3" id="KW-1185">Reference proteome</keyword>
<keyword evidence="1" id="KW-0812">Transmembrane</keyword>
<organism evidence="2 3">
    <name type="scientific">Myceligenerans salitolerans</name>
    <dbReference type="NCBI Taxonomy" id="1230528"/>
    <lineage>
        <taxon>Bacteria</taxon>
        <taxon>Bacillati</taxon>
        <taxon>Actinomycetota</taxon>
        <taxon>Actinomycetes</taxon>
        <taxon>Micrococcales</taxon>
        <taxon>Promicromonosporaceae</taxon>
        <taxon>Myceligenerans</taxon>
    </lineage>
</organism>